<proteinExistence type="predicted"/>
<dbReference type="Proteomes" id="UP001064048">
    <property type="component" value="Chromosome 16"/>
</dbReference>
<dbReference type="EMBL" id="CM046116">
    <property type="protein sequence ID" value="KAI8421608.1"/>
    <property type="molecule type" value="Genomic_DNA"/>
</dbReference>
<evidence type="ECO:0000313" key="1">
    <source>
        <dbReference type="EMBL" id="KAI8421608.1"/>
    </source>
</evidence>
<accession>A0ACC0JBV8</accession>
<reference evidence="1 2" key="1">
    <citation type="journal article" date="2022" name="Genome Biol. Evol.">
        <title>The Spruce Budworm Genome: Reconstructing the Evolutionary History of Antifreeze Proteins.</title>
        <authorList>
            <person name="Beliveau C."/>
            <person name="Gagne P."/>
            <person name="Picq S."/>
            <person name="Vernygora O."/>
            <person name="Keeling C.I."/>
            <person name="Pinkney K."/>
            <person name="Doucet D."/>
            <person name="Wen F."/>
            <person name="Johnston J.S."/>
            <person name="Maaroufi H."/>
            <person name="Boyle B."/>
            <person name="Laroche J."/>
            <person name="Dewar K."/>
            <person name="Juretic N."/>
            <person name="Blackburn G."/>
            <person name="Nisole A."/>
            <person name="Brunet B."/>
            <person name="Brandao M."/>
            <person name="Lumley L."/>
            <person name="Duan J."/>
            <person name="Quan G."/>
            <person name="Lucarotti C.J."/>
            <person name="Roe A.D."/>
            <person name="Sperling F.A.H."/>
            <person name="Levesque R.C."/>
            <person name="Cusson M."/>
        </authorList>
    </citation>
    <scope>NUCLEOTIDE SEQUENCE [LARGE SCALE GENOMIC DNA]</scope>
    <source>
        <strain evidence="1">Glfc:IPQL:Cfum</strain>
    </source>
</reference>
<keyword evidence="2" id="KW-1185">Reference proteome</keyword>
<sequence length="90" mass="10565">MAVSCQNKKSIWLRGIRDSSHELSGHVVRCEGDYSRPARRAMRFQYHIAQFTARAFPSRATKPHFTIPSRWYCICSHDNRCALYGRDRFT</sequence>
<name>A0ACC0JBV8_CHOFU</name>
<evidence type="ECO:0000313" key="2">
    <source>
        <dbReference type="Proteomes" id="UP001064048"/>
    </source>
</evidence>
<gene>
    <name evidence="1" type="ORF">MSG28_009618</name>
</gene>
<organism evidence="1 2">
    <name type="scientific">Choristoneura fumiferana</name>
    <name type="common">Spruce budworm moth</name>
    <name type="synonym">Archips fumiferana</name>
    <dbReference type="NCBI Taxonomy" id="7141"/>
    <lineage>
        <taxon>Eukaryota</taxon>
        <taxon>Metazoa</taxon>
        <taxon>Ecdysozoa</taxon>
        <taxon>Arthropoda</taxon>
        <taxon>Hexapoda</taxon>
        <taxon>Insecta</taxon>
        <taxon>Pterygota</taxon>
        <taxon>Neoptera</taxon>
        <taxon>Endopterygota</taxon>
        <taxon>Lepidoptera</taxon>
        <taxon>Glossata</taxon>
        <taxon>Ditrysia</taxon>
        <taxon>Tortricoidea</taxon>
        <taxon>Tortricidae</taxon>
        <taxon>Tortricinae</taxon>
        <taxon>Choristoneura</taxon>
    </lineage>
</organism>
<protein>
    <submittedName>
        <fullName evidence="1">Uncharacterized protein</fullName>
    </submittedName>
</protein>
<comment type="caution">
    <text evidence="1">The sequence shown here is derived from an EMBL/GenBank/DDBJ whole genome shotgun (WGS) entry which is preliminary data.</text>
</comment>